<evidence type="ECO:0000313" key="2">
    <source>
        <dbReference type="EMBL" id="KAF1844645.1"/>
    </source>
</evidence>
<dbReference type="EMBL" id="ML976616">
    <property type="protein sequence ID" value="KAF1844645.1"/>
    <property type="molecule type" value="Genomic_DNA"/>
</dbReference>
<dbReference type="PANTHER" id="PTHR13847">
    <property type="entry name" value="SARCOSINE DEHYDROGENASE-RELATED"/>
    <property type="match status" value="1"/>
</dbReference>
<dbReference type="AlphaFoldDB" id="A0A9P4GGA8"/>
<keyword evidence="3" id="KW-1185">Reference proteome</keyword>
<sequence>MKAGQPGKEDRILPVPDPVLSYWLSQPHKYSNVRSTSSLPASCDIAIIGSGMAGIVTAYHILKGSPRDKIPNVVILEARELCSGATARNGGHTKVKTATLANLDPGFRTEFQKYVLDVIDALKRIVDEEDLDCEFELRRSFDVFCDGGEAREMKRVYDDAVRQGEGWTKHVTCLDERRAEQVTSIKGAKVAFSVPAASLWPYKFVTQLVERLVERYPDSVNVQTNTAVQKVEPEEGGSSNDGGVNLLTTSRGVLRAKKVVFATNAYTAGLLPLFKEVIVPIKGMASHHHVPSGKQVHPHLNQTYNIHFAPDSQGATGVDYLNPRPDGGIVVGGGNWLYKTDRAVWYDNFDDSKRFSERVEGHWSDYMQSTFLGWEESKAETDHIWVGIMGVTPDGLPHVGRVPQHRGVGGSQWVLAGFNGGGMALIGTAAKAVAKMVLEDKDFDDVEGEFGLLRGFKTGGERLKKHGER</sequence>
<dbReference type="RefSeq" id="XP_040787208.1">
    <property type="nucleotide sequence ID" value="XM_040934866.1"/>
</dbReference>
<dbReference type="SUPFAM" id="SSF51905">
    <property type="entry name" value="FAD/NAD(P)-binding domain"/>
    <property type="match status" value="1"/>
</dbReference>
<dbReference type="Pfam" id="PF01266">
    <property type="entry name" value="DAO"/>
    <property type="match status" value="1"/>
</dbReference>
<gene>
    <name evidence="2" type="ORF">K460DRAFT_376298</name>
</gene>
<organism evidence="2 3">
    <name type="scientific">Cucurbitaria berberidis CBS 394.84</name>
    <dbReference type="NCBI Taxonomy" id="1168544"/>
    <lineage>
        <taxon>Eukaryota</taxon>
        <taxon>Fungi</taxon>
        <taxon>Dikarya</taxon>
        <taxon>Ascomycota</taxon>
        <taxon>Pezizomycotina</taxon>
        <taxon>Dothideomycetes</taxon>
        <taxon>Pleosporomycetidae</taxon>
        <taxon>Pleosporales</taxon>
        <taxon>Pleosporineae</taxon>
        <taxon>Cucurbitariaceae</taxon>
        <taxon>Cucurbitaria</taxon>
    </lineage>
</organism>
<evidence type="ECO:0000259" key="1">
    <source>
        <dbReference type="Pfam" id="PF01266"/>
    </source>
</evidence>
<dbReference type="OrthoDB" id="429143at2759"/>
<dbReference type="InterPro" id="IPR006076">
    <property type="entry name" value="FAD-dep_OxRdtase"/>
</dbReference>
<evidence type="ECO:0000313" key="3">
    <source>
        <dbReference type="Proteomes" id="UP000800039"/>
    </source>
</evidence>
<dbReference type="PANTHER" id="PTHR13847:SF279">
    <property type="entry name" value="FAD DEPENDENT OXIDOREDUCTASE DOMAIN-CONTAINING PROTEIN-RELATED"/>
    <property type="match status" value="1"/>
</dbReference>
<protein>
    <submittedName>
        <fullName evidence="2">FAD dependent oxidoreductase</fullName>
    </submittedName>
</protein>
<accession>A0A9P4GGA8</accession>
<dbReference type="GO" id="GO:0005737">
    <property type="term" value="C:cytoplasm"/>
    <property type="evidence" value="ECO:0007669"/>
    <property type="project" value="TreeGrafter"/>
</dbReference>
<dbReference type="Gene3D" id="3.50.50.60">
    <property type="entry name" value="FAD/NAD(P)-binding domain"/>
    <property type="match status" value="1"/>
</dbReference>
<proteinExistence type="predicted"/>
<comment type="caution">
    <text evidence="2">The sequence shown here is derived from an EMBL/GenBank/DDBJ whole genome shotgun (WGS) entry which is preliminary data.</text>
</comment>
<dbReference type="Gene3D" id="3.30.9.10">
    <property type="entry name" value="D-Amino Acid Oxidase, subunit A, domain 2"/>
    <property type="match status" value="1"/>
</dbReference>
<feature type="domain" description="FAD dependent oxidoreductase" evidence="1">
    <location>
        <begin position="44"/>
        <end position="436"/>
    </location>
</feature>
<dbReference type="InterPro" id="IPR036188">
    <property type="entry name" value="FAD/NAD-bd_sf"/>
</dbReference>
<dbReference type="GeneID" id="63852117"/>
<name>A0A9P4GGA8_9PLEO</name>
<reference evidence="2" key="1">
    <citation type="submission" date="2020-01" db="EMBL/GenBank/DDBJ databases">
        <authorList>
            <consortium name="DOE Joint Genome Institute"/>
            <person name="Haridas S."/>
            <person name="Albert R."/>
            <person name="Binder M."/>
            <person name="Bloem J."/>
            <person name="Labutti K."/>
            <person name="Salamov A."/>
            <person name="Andreopoulos B."/>
            <person name="Baker S.E."/>
            <person name="Barry K."/>
            <person name="Bills G."/>
            <person name="Bluhm B.H."/>
            <person name="Cannon C."/>
            <person name="Castanera R."/>
            <person name="Culley D.E."/>
            <person name="Daum C."/>
            <person name="Ezra D."/>
            <person name="Gonzalez J.B."/>
            <person name="Henrissat B."/>
            <person name="Kuo A."/>
            <person name="Liang C."/>
            <person name="Lipzen A."/>
            <person name="Lutzoni F."/>
            <person name="Magnuson J."/>
            <person name="Mondo S."/>
            <person name="Nolan M."/>
            <person name="Ohm R."/>
            <person name="Pangilinan J."/>
            <person name="Park H.-J."/>
            <person name="Ramirez L."/>
            <person name="Alfaro M."/>
            <person name="Sun H."/>
            <person name="Tritt A."/>
            <person name="Yoshinaga Y."/>
            <person name="Zwiers L.-H."/>
            <person name="Turgeon B.G."/>
            <person name="Goodwin S.B."/>
            <person name="Spatafora J.W."/>
            <person name="Crous P.W."/>
            <person name="Grigoriev I.V."/>
        </authorList>
    </citation>
    <scope>NUCLEOTIDE SEQUENCE</scope>
    <source>
        <strain evidence="2">CBS 394.84</strain>
    </source>
</reference>
<dbReference type="Proteomes" id="UP000800039">
    <property type="component" value="Unassembled WGS sequence"/>
</dbReference>